<dbReference type="AlphaFoldDB" id="A0A0L0P8L0"/>
<reference evidence="2" key="1">
    <citation type="journal article" date="2015" name="BMC Genomics">
        <title>Draft genome of a commonly misdiagnosed multidrug resistant pathogen Candida auris.</title>
        <authorList>
            <person name="Chatterjee S."/>
            <person name="Alampalli S.V."/>
            <person name="Nageshan R.K."/>
            <person name="Chettiar S.T."/>
            <person name="Joshi S."/>
            <person name="Tatu U.S."/>
        </authorList>
    </citation>
    <scope>NUCLEOTIDE SEQUENCE [LARGE SCALE GENOMIC DNA]</scope>
    <source>
        <strain evidence="2">6684</strain>
    </source>
</reference>
<sequence>MKHPLLANPVRWLRGAQKRHSASLYDTSAYDTTTLASSPFAQALLATRQDILGKRFPIGNMIQMIVEKKGHNNYEIVPVLEKPTKGTHPGSYVMNRALYIDFAQKRMFLPVPLKRRQRDLNIMNITKVVANFNDVHREKLEGRIQILMENRKKGTGPGLWAVPKSGETWLLWDGSIPQLHTSTVKEPVFLPYKENTALCLLVLKHARFCDYPNGT</sequence>
<organism evidence="1 2">
    <name type="scientific">Candidozyma auris</name>
    <name type="common">Yeast</name>
    <name type="synonym">Candida auris</name>
    <dbReference type="NCBI Taxonomy" id="498019"/>
    <lineage>
        <taxon>Eukaryota</taxon>
        <taxon>Fungi</taxon>
        <taxon>Dikarya</taxon>
        <taxon>Ascomycota</taxon>
        <taxon>Saccharomycotina</taxon>
        <taxon>Pichiomycetes</taxon>
        <taxon>Metschnikowiaceae</taxon>
        <taxon>Candidozyma</taxon>
    </lineage>
</organism>
<comment type="caution">
    <text evidence="1">The sequence shown here is derived from an EMBL/GenBank/DDBJ whole genome shotgun (WGS) entry which is preliminary data.</text>
</comment>
<gene>
    <name evidence="1" type="ORF">QG37_00079</name>
</gene>
<accession>A0A0L0P8L0</accession>
<proteinExistence type="predicted"/>
<dbReference type="VEuPathDB" id="FungiDB:QG37_00079"/>
<evidence type="ECO:0000313" key="2">
    <source>
        <dbReference type="Proteomes" id="UP000037122"/>
    </source>
</evidence>
<dbReference type="VEuPathDB" id="FungiDB:CJI96_0002575"/>
<dbReference type="VEuPathDB" id="FungiDB:CJI97_004117"/>
<dbReference type="VEuPathDB" id="FungiDB:CJJ09_000059"/>
<name>A0A0L0P8L0_CANAR</name>
<dbReference type="EMBL" id="LGST01000002">
    <property type="protein sequence ID" value="KNE02707.1"/>
    <property type="molecule type" value="Genomic_DNA"/>
</dbReference>
<dbReference type="VEuPathDB" id="FungiDB:CJJ07_000800"/>
<dbReference type="VEuPathDB" id="FungiDB:B9J08_003904"/>
<protein>
    <submittedName>
        <fullName evidence="1">Uncharacterized protein</fullName>
    </submittedName>
</protein>
<evidence type="ECO:0000313" key="1">
    <source>
        <dbReference type="EMBL" id="KNE02707.1"/>
    </source>
</evidence>
<dbReference type="Proteomes" id="UP000037122">
    <property type="component" value="Unassembled WGS sequence"/>
</dbReference>